<dbReference type="GO" id="GO:0043190">
    <property type="term" value="C:ATP-binding cassette (ABC) transporter complex"/>
    <property type="evidence" value="ECO:0007669"/>
    <property type="project" value="InterPro"/>
</dbReference>
<evidence type="ECO:0000256" key="3">
    <source>
        <dbReference type="ARBA" id="ARBA00022989"/>
    </source>
</evidence>
<feature type="transmembrane region" description="Helical" evidence="6">
    <location>
        <begin position="241"/>
        <end position="264"/>
    </location>
</feature>
<dbReference type="GO" id="GO:0046677">
    <property type="term" value="P:response to antibiotic"/>
    <property type="evidence" value="ECO:0007669"/>
    <property type="project" value="UniProtKB-KW"/>
</dbReference>
<evidence type="ECO:0000259" key="7">
    <source>
        <dbReference type="PROSITE" id="PS51012"/>
    </source>
</evidence>
<reference evidence="9" key="1">
    <citation type="journal article" date="2015" name="Chem. Biol.">
        <title>Structure, bioactivity, and resistance mechanism of streptomonomicin, an unusual lasso Peptide from an understudied halophilic actinomycete.</title>
        <authorList>
            <person name="Metelev M."/>
            <person name="Tietz J.I."/>
            <person name="Melby J.O."/>
            <person name="Blair P.M."/>
            <person name="Zhu L."/>
            <person name="Livnat I."/>
            <person name="Severinov K."/>
            <person name="Mitchell D.A."/>
        </authorList>
    </citation>
    <scope>NUCLEOTIDE SEQUENCE [LARGE SCALE GENOMIC DNA]</scope>
    <source>
        <strain evidence="9">YIM 90003</strain>
    </source>
</reference>
<dbReference type="Pfam" id="PF01061">
    <property type="entry name" value="ABC2_membrane"/>
    <property type="match status" value="1"/>
</dbReference>
<accession>A0A0C2JED5</accession>
<dbReference type="InterPro" id="IPR013525">
    <property type="entry name" value="ABC2_TM"/>
</dbReference>
<keyword evidence="6" id="KW-1003">Cell membrane</keyword>
<feature type="transmembrane region" description="Helical" evidence="6">
    <location>
        <begin position="70"/>
        <end position="92"/>
    </location>
</feature>
<dbReference type="Proteomes" id="UP000031675">
    <property type="component" value="Unassembled WGS sequence"/>
</dbReference>
<dbReference type="EMBL" id="JROO01000009">
    <property type="protein sequence ID" value="KIH99686.1"/>
    <property type="molecule type" value="Genomic_DNA"/>
</dbReference>
<keyword evidence="5" id="KW-0046">Antibiotic resistance</keyword>
<keyword evidence="6" id="KW-0813">Transport</keyword>
<comment type="similarity">
    <text evidence="6">Belongs to the ABC-2 integral membrane protein family.</text>
</comment>
<name>A0A0C2JED5_9ACTN</name>
<dbReference type="PANTHER" id="PTHR43229">
    <property type="entry name" value="NODULATION PROTEIN J"/>
    <property type="match status" value="1"/>
</dbReference>
<feature type="transmembrane region" description="Helical" evidence="6">
    <location>
        <begin position="112"/>
        <end position="140"/>
    </location>
</feature>
<evidence type="ECO:0000256" key="5">
    <source>
        <dbReference type="ARBA" id="ARBA00023251"/>
    </source>
</evidence>
<dbReference type="RefSeq" id="WP_040271287.1">
    <property type="nucleotide sequence ID" value="NZ_JROO01000009.1"/>
</dbReference>
<dbReference type="PROSITE" id="PS51012">
    <property type="entry name" value="ABC_TM2"/>
    <property type="match status" value="1"/>
</dbReference>
<protein>
    <recommendedName>
        <fullName evidence="6">Transport permease protein</fullName>
    </recommendedName>
</protein>
<dbReference type="InterPro" id="IPR051784">
    <property type="entry name" value="Nod_factor_ABC_transporter"/>
</dbReference>
<keyword evidence="3 6" id="KW-1133">Transmembrane helix</keyword>
<sequence>MTALTPPMIRLRWTFTDGLTLVGRELGRLRQEPGQLVAMLIFPAVMVVLFGYVFGSAIKVPGGGDYRAYLMPGLFSMVTFTAVMTLTVRVAVDASRGVMDRFKSMPMARSAVPFGTTGADLLVGLLSLAIMVGAGLLVGWQPHRGLLPAAEAFLLVMVLRYALSWVGVYLGLVVKNDGVADQLVPLFLPFTMLSNAFVPTDGMPGWLRVLADWNPVSALTAASRELFGNPGAPSGDVAWPLAHPVAAVLLWSAALLVVFVPLSIRTYQRKGR</sequence>
<evidence type="ECO:0000256" key="6">
    <source>
        <dbReference type="RuleBase" id="RU361157"/>
    </source>
</evidence>
<dbReference type="STRING" id="183763.LP52_05420"/>
<dbReference type="InterPro" id="IPR047817">
    <property type="entry name" value="ABC2_TM_bact-type"/>
</dbReference>
<keyword evidence="9" id="KW-1185">Reference proteome</keyword>
<dbReference type="PANTHER" id="PTHR43229:SF2">
    <property type="entry name" value="NODULATION PROTEIN J"/>
    <property type="match status" value="1"/>
</dbReference>
<comment type="caution">
    <text evidence="8">The sequence shown here is derived from an EMBL/GenBank/DDBJ whole genome shotgun (WGS) entry which is preliminary data.</text>
</comment>
<dbReference type="GO" id="GO:0140359">
    <property type="term" value="F:ABC-type transporter activity"/>
    <property type="evidence" value="ECO:0007669"/>
    <property type="project" value="InterPro"/>
</dbReference>
<evidence type="ECO:0000256" key="1">
    <source>
        <dbReference type="ARBA" id="ARBA00004141"/>
    </source>
</evidence>
<keyword evidence="2 6" id="KW-0812">Transmembrane</keyword>
<keyword evidence="4 6" id="KW-0472">Membrane</keyword>
<dbReference type="InterPro" id="IPR000412">
    <property type="entry name" value="ABC_2_transport"/>
</dbReference>
<feature type="transmembrane region" description="Helical" evidence="6">
    <location>
        <begin position="152"/>
        <end position="172"/>
    </location>
</feature>
<organism evidence="8 9">
    <name type="scientific">Streptomonospora alba</name>
    <dbReference type="NCBI Taxonomy" id="183763"/>
    <lineage>
        <taxon>Bacteria</taxon>
        <taxon>Bacillati</taxon>
        <taxon>Actinomycetota</taxon>
        <taxon>Actinomycetes</taxon>
        <taxon>Streptosporangiales</taxon>
        <taxon>Nocardiopsidaceae</taxon>
        <taxon>Streptomonospora</taxon>
    </lineage>
</organism>
<dbReference type="AlphaFoldDB" id="A0A0C2JED5"/>
<dbReference type="OrthoDB" id="8988363at2"/>
<dbReference type="PIRSF" id="PIRSF006648">
    <property type="entry name" value="DrrB"/>
    <property type="match status" value="1"/>
</dbReference>
<evidence type="ECO:0000313" key="9">
    <source>
        <dbReference type="Proteomes" id="UP000031675"/>
    </source>
</evidence>
<gene>
    <name evidence="8" type="ORF">LP52_05420</name>
</gene>
<comment type="subcellular location">
    <subcellularLocation>
        <location evidence="6">Cell membrane</location>
        <topology evidence="6">Multi-pass membrane protein</topology>
    </subcellularLocation>
    <subcellularLocation>
        <location evidence="1">Membrane</location>
        <topology evidence="1">Multi-pass membrane protein</topology>
    </subcellularLocation>
</comment>
<feature type="transmembrane region" description="Helical" evidence="6">
    <location>
        <begin position="179"/>
        <end position="198"/>
    </location>
</feature>
<proteinExistence type="inferred from homology"/>
<evidence type="ECO:0000256" key="4">
    <source>
        <dbReference type="ARBA" id="ARBA00023136"/>
    </source>
</evidence>
<evidence type="ECO:0000313" key="8">
    <source>
        <dbReference type="EMBL" id="KIH99686.1"/>
    </source>
</evidence>
<evidence type="ECO:0000256" key="2">
    <source>
        <dbReference type="ARBA" id="ARBA00022692"/>
    </source>
</evidence>
<feature type="transmembrane region" description="Helical" evidence="6">
    <location>
        <begin position="36"/>
        <end position="58"/>
    </location>
</feature>
<feature type="domain" description="ABC transmembrane type-2" evidence="7">
    <location>
        <begin position="34"/>
        <end position="270"/>
    </location>
</feature>